<keyword evidence="2" id="KW-0812">Transmembrane</keyword>
<feature type="transmembrane region" description="Helical" evidence="2">
    <location>
        <begin position="117"/>
        <end position="138"/>
    </location>
</feature>
<dbReference type="PANTHER" id="PTHR31134">
    <property type="entry name" value="TRANSMEMBRANE PROTEIN 128"/>
    <property type="match status" value="1"/>
</dbReference>
<evidence type="ECO:0000256" key="2">
    <source>
        <dbReference type="SAM" id="Phobius"/>
    </source>
</evidence>
<feature type="transmembrane region" description="Helical" evidence="2">
    <location>
        <begin position="150"/>
        <end position="175"/>
    </location>
</feature>
<gene>
    <name evidence="3" type="ORF">GTHE00462_LOCUS1680</name>
</gene>
<dbReference type="PANTHER" id="PTHR31134:SF1">
    <property type="entry name" value="TRANSMEMBRANE PROTEIN 128"/>
    <property type="match status" value="1"/>
</dbReference>
<dbReference type="EMBL" id="HBKN01001943">
    <property type="protein sequence ID" value="CAE2192369.1"/>
    <property type="molecule type" value="Transcribed_RNA"/>
</dbReference>
<evidence type="ECO:0000313" key="3">
    <source>
        <dbReference type="EMBL" id="CAE2192369.1"/>
    </source>
</evidence>
<keyword evidence="2" id="KW-0472">Membrane</keyword>
<sequence length="246" mass="27903">MMSTMIFTCSYPLTFVFDSLISMEKDDHANETDTLLSSNPSVQQDAPENEMRSRVPQGRKVAENILNALADAEKITKIPGLRPNTNHGTAEWNRVEDYWHNKYLRSRKAQIKSKVEAICWLIAGFAVLNATEFVQVVLVDDRVNRFFLNLALLCCVAVLIVMIYLIFWLAIVHNIQWETAYNSRDAGTPHSKPVKRAIGLAAICVVTSAVSFPIALWPVWSWWTIPILFVLSMMCLMMLHFVPSIA</sequence>
<keyword evidence="2" id="KW-1133">Transmembrane helix</keyword>
<reference evidence="3" key="1">
    <citation type="submission" date="2021-01" db="EMBL/GenBank/DDBJ databases">
        <authorList>
            <person name="Corre E."/>
            <person name="Pelletier E."/>
            <person name="Niang G."/>
            <person name="Scheremetjew M."/>
            <person name="Finn R."/>
            <person name="Kale V."/>
            <person name="Holt S."/>
            <person name="Cochrane G."/>
            <person name="Meng A."/>
            <person name="Brown T."/>
            <person name="Cohen L."/>
        </authorList>
    </citation>
    <scope>NUCLEOTIDE SEQUENCE</scope>
    <source>
        <strain evidence="3">CCMP 2712</strain>
    </source>
</reference>
<name>A0A7S4H9Z7_GUITH</name>
<proteinExistence type="predicted"/>
<organism evidence="3">
    <name type="scientific">Guillardia theta</name>
    <name type="common">Cryptophyte</name>
    <name type="synonym">Cryptomonas phi</name>
    <dbReference type="NCBI Taxonomy" id="55529"/>
    <lineage>
        <taxon>Eukaryota</taxon>
        <taxon>Cryptophyceae</taxon>
        <taxon>Pyrenomonadales</taxon>
        <taxon>Geminigeraceae</taxon>
        <taxon>Guillardia</taxon>
    </lineage>
</organism>
<feature type="transmembrane region" description="Helical" evidence="2">
    <location>
        <begin position="222"/>
        <end position="242"/>
    </location>
</feature>
<dbReference type="InterPro" id="IPR033579">
    <property type="entry name" value="TMEM128"/>
</dbReference>
<feature type="region of interest" description="Disordered" evidence="1">
    <location>
        <begin position="31"/>
        <end position="53"/>
    </location>
</feature>
<dbReference type="AlphaFoldDB" id="A0A7S4H9Z7"/>
<protein>
    <submittedName>
        <fullName evidence="3">Uncharacterized protein</fullName>
    </submittedName>
</protein>
<accession>A0A7S4H9Z7</accession>
<feature type="compositionally biased region" description="Polar residues" evidence="1">
    <location>
        <begin position="32"/>
        <end position="46"/>
    </location>
</feature>
<evidence type="ECO:0000256" key="1">
    <source>
        <dbReference type="SAM" id="MobiDB-lite"/>
    </source>
</evidence>
<feature type="transmembrane region" description="Helical" evidence="2">
    <location>
        <begin position="196"/>
        <end position="216"/>
    </location>
</feature>
<dbReference type="Pfam" id="PF20479">
    <property type="entry name" value="TMEM128"/>
    <property type="match status" value="1"/>
</dbReference>